<proteinExistence type="predicted"/>
<dbReference type="InterPro" id="IPR000331">
    <property type="entry name" value="Rap/Ran_GAP_dom"/>
</dbReference>
<keyword evidence="1" id="KW-0343">GTPase activation</keyword>
<dbReference type="SUPFAM" id="SSF48371">
    <property type="entry name" value="ARM repeat"/>
    <property type="match status" value="1"/>
</dbReference>
<reference evidence="4" key="1">
    <citation type="submission" date="2025-08" db="UniProtKB">
        <authorList>
            <consortium name="Ensembl"/>
        </authorList>
    </citation>
    <scope>IDENTIFICATION</scope>
</reference>
<feature type="compositionally biased region" description="Low complexity" evidence="2">
    <location>
        <begin position="113"/>
        <end position="131"/>
    </location>
</feature>
<accession>A0A8B9N662</accession>
<dbReference type="GO" id="GO:0051056">
    <property type="term" value="P:regulation of small GTPase mediated signal transduction"/>
    <property type="evidence" value="ECO:0007669"/>
    <property type="project" value="InterPro"/>
</dbReference>
<keyword evidence="5" id="KW-1185">Reference proteome</keyword>
<feature type="region of interest" description="Disordered" evidence="2">
    <location>
        <begin position="238"/>
        <end position="276"/>
    </location>
</feature>
<dbReference type="Proteomes" id="UP000694541">
    <property type="component" value="Unplaced"/>
</dbReference>
<evidence type="ECO:0000256" key="2">
    <source>
        <dbReference type="SAM" id="MobiDB-lite"/>
    </source>
</evidence>
<reference evidence="4" key="2">
    <citation type="submission" date="2025-09" db="UniProtKB">
        <authorList>
            <consortium name="Ensembl"/>
        </authorList>
    </citation>
    <scope>IDENTIFICATION</scope>
</reference>
<feature type="region of interest" description="Disordered" evidence="2">
    <location>
        <begin position="109"/>
        <end position="180"/>
    </location>
</feature>
<protein>
    <recommendedName>
        <fullName evidence="3">Rap-GAP domain-containing protein</fullName>
    </recommendedName>
</protein>
<dbReference type="InterPro" id="IPR035974">
    <property type="entry name" value="Rap/Ran-GAP_sf"/>
</dbReference>
<feature type="region of interest" description="Disordered" evidence="2">
    <location>
        <begin position="1"/>
        <end position="72"/>
    </location>
</feature>
<dbReference type="PANTHER" id="PTHR10063:SF3">
    <property type="entry name" value="RAL GTPASE-ACTIVATING PROTEIN SUBUNIT ALPHA-1"/>
    <property type="match status" value="1"/>
</dbReference>
<organism evidence="4 5">
    <name type="scientific">Accipiter nisus</name>
    <name type="common">Eurasian sparrowhawk</name>
    <dbReference type="NCBI Taxonomy" id="211598"/>
    <lineage>
        <taxon>Eukaryota</taxon>
        <taxon>Metazoa</taxon>
        <taxon>Chordata</taxon>
        <taxon>Craniata</taxon>
        <taxon>Vertebrata</taxon>
        <taxon>Euteleostomi</taxon>
        <taxon>Archelosauria</taxon>
        <taxon>Archosauria</taxon>
        <taxon>Dinosauria</taxon>
        <taxon>Saurischia</taxon>
        <taxon>Theropoda</taxon>
        <taxon>Coelurosauria</taxon>
        <taxon>Aves</taxon>
        <taxon>Neognathae</taxon>
        <taxon>Neoaves</taxon>
        <taxon>Telluraves</taxon>
        <taxon>Accipitrimorphae</taxon>
        <taxon>Accipitriformes</taxon>
        <taxon>Accipitridae</taxon>
        <taxon>Accipitrinae</taxon>
        <taxon>Accipiter</taxon>
    </lineage>
</organism>
<feature type="compositionally biased region" description="Low complexity" evidence="2">
    <location>
        <begin position="165"/>
        <end position="180"/>
    </location>
</feature>
<dbReference type="InterPro" id="IPR027107">
    <property type="entry name" value="Tuberin/Ral-act_asu"/>
</dbReference>
<dbReference type="GO" id="GO:0005096">
    <property type="term" value="F:GTPase activator activity"/>
    <property type="evidence" value="ECO:0007669"/>
    <property type="project" value="UniProtKB-KW"/>
</dbReference>
<dbReference type="AlphaFoldDB" id="A0A8B9N662"/>
<dbReference type="GO" id="GO:0005737">
    <property type="term" value="C:cytoplasm"/>
    <property type="evidence" value="ECO:0007669"/>
    <property type="project" value="TreeGrafter"/>
</dbReference>
<dbReference type="SUPFAM" id="SSF111347">
    <property type="entry name" value="Rap/Ran-GAP"/>
    <property type="match status" value="1"/>
</dbReference>
<feature type="compositionally biased region" description="Polar residues" evidence="2">
    <location>
        <begin position="253"/>
        <end position="275"/>
    </location>
</feature>
<sequence>EVNRFSFSRGWSRDQPGQAPMRQRSATTTGSPGTEKARSIVRQKTVDIDDAQILPRPPRVRHFSQSEDAPSEVFGALNEEQPLPRSSSTSDILEPFAVERAKGAVPVIDSSSHHAPSLQSSTETSSIRGSSPGSLEVPKDLPDILNKQNQMRPIDDPGVPSEWTSPASAGSSDLISSDSHSDSFSAFQYDGRKFENFSFGTEAGTPASTDVDAISGQQQSAEEQEVASLTTLHIDSETSSLNQQPLSAEAATITGSESASPIQSALGSRSQTPSPATLHADHIEQKDLQLDEKLHHSVLQTPDDLETSEFPSECCSVMAGGTLTGWHADVATVMWRRMLGILGDVNSIMDPEIHAQVFDYLCELWQNLAKIRDNLGISTDNLTSPSPPVLIPPLRILTPWLFKATMLTDKYKQGKLHAYKLICKTMKRRQDVSPNRDFLTHFYNIMHCGLLHVDQDIVNTIIKHCSPQFFSLGLPGATMLIMDFIVAAGRVAASSFLNAPRVEAQVLLGSLVCFPNLYHELPALHPNIPDIAVSQFTDVKELIIKTVLSSAREEPSGPARCVALCSLGIWICEELVHESHHPQIKEALNVICVSLKFPNKTVAQVACSMLNMLIHYVHRLQVYQADSPLRIIQILIATITHLLPSTEASSYEQDKRLVVSLLLCLLDWIMALPLKTLLQPLHTTGAENDKTERSVLNCIYKVLHGCVYGSQCFSNPKYFPLSLSDLACVDYDPFMHLESLKEPEPLHSPDSERSSKLQPVTEVKTHMQQGLISVAARTVITHLVNHLGHYPMSGGPAMLTSQVCENNDNPYSESPELSPELFENPNLQFFVLNNTSLVSCIQIQAENDMPGGGLSAGLASANSNVRIIVRDLSGKYSWDSAILYGPSSLCGSSQQTSFALSLSQQDKTEDALSSFEYVEDVSARDGITLQVKRKFRDTVPTWDTIRDEEDALDELLQYLGVTSPECLQRTGVSLNIPAPQPVCISEKQENDVINAILKQHTEEREFVEKHFNDLNMRAMEQDEPTSQKPQSAFYYCRLLLSILGMNSWDKRRSFHLLKKNEKLLRELRNLDSRQCRETHKIAVFYVAEGQEDKHSILTNTGGSQAYEDFVAGLACKVVSPLKFELCSNLGTQKVQMSSFSHAPFFLPSTAGMYVFTHSMSLQAVRNTMMYPIIYMGLQLFSH</sequence>
<evidence type="ECO:0000259" key="3">
    <source>
        <dbReference type="PROSITE" id="PS50085"/>
    </source>
</evidence>
<dbReference type="GO" id="GO:0005634">
    <property type="term" value="C:nucleus"/>
    <property type="evidence" value="ECO:0007669"/>
    <property type="project" value="InterPro"/>
</dbReference>
<name>A0A8B9N662_9AVES</name>
<dbReference type="PROSITE" id="PS50085">
    <property type="entry name" value="RAPGAP"/>
    <property type="match status" value="1"/>
</dbReference>
<dbReference type="Ensembl" id="ENSANIT00000019873.1">
    <property type="protein sequence ID" value="ENSANIP00000019231.1"/>
    <property type="gene ID" value="ENSANIG00000012044.1"/>
</dbReference>
<evidence type="ECO:0000313" key="4">
    <source>
        <dbReference type="Ensembl" id="ENSANIP00000019231.1"/>
    </source>
</evidence>
<dbReference type="PANTHER" id="PTHR10063">
    <property type="entry name" value="TUBERIN"/>
    <property type="match status" value="1"/>
</dbReference>
<evidence type="ECO:0000256" key="1">
    <source>
        <dbReference type="ARBA" id="ARBA00022468"/>
    </source>
</evidence>
<dbReference type="InterPro" id="IPR016024">
    <property type="entry name" value="ARM-type_fold"/>
</dbReference>
<feature type="domain" description="Rap-GAP" evidence="3">
    <location>
        <begin position="1067"/>
        <end position="1182"/>
    </location>
</feature>
<dbReference type="Gene3D" id="3.40.50.11210">
    <property type="entry name" value="Rap/Ran-GAP"/>
    <property type="match status" value="1"/>
</dbReference>
<evidence type="ECO:0000313" key="5">
    <source>
        <dbReference type="Proteomes" id="UP000694541"/>
    </source>
</evidence>